<name>U1M065_9BACL</name>
<reference evidence="4 5" key="1">
    <citation type="journal article" date="2013" name="Genome Announc.">
        <title>Draft Genome Sequence of Exiguobacterium pavilionensis Strain RW-2, with Wide Thermal, Salinity, and pH Tolerance, Isolated from Modern Freshwater Microbialites.</title>
        <authorList>
            <person name="White R.A.III."/>
            <person name="Grassa C.J."/>
            <person name="Suttle C.A."/>
        </authorList>
    </citation>
    <scope>NUCLEOTIDE SEQUENCE [LARGE SCALE GENOMIC DNA]</scope>
    <source>
        <strain evidence="4 5">RW-2</strain>
    </source>
</reference>
<dbReference type="PATRIC" id="fig|1345023.5.peg.650"/>
<keyword evidence="5" id="KW-1185">Reference proteome</keyword>
<dbReference type="GO" id="GO:0004521">
    <property type="term" value="F:RNA endonuclease activity"/>
    <property type="evidence" value="ECO:0007669"/>
    <property type="project" value="TreeGrafter"/>
</dbReference>
<dbReference type="Pfam" id="PF10996">
    <property type="entry name" value="Beta-Casp"/>
    <property type="match status" value="1"/>
</dbReference>
<dbReference type="Gene3D" id="3.60.15.10">
    <property type="entry name" value="Ribonuclease Z/Hydroxyacylglutathione hydrolase-like"/>
    <property type="match status" value="1"/>
</dbReference>
<dbReference type="PANTHER" id="PTHR11203:SF37">
    <property type="entry name" value="INTEGRATOR COMPLEX SUBUNIT 11"/>
    <property type="match status" value="1"/>
</dbReference>
<dbReference type="Pfam" id="PF16661">
    <property type="entry name" value="Lactamase_B_6"/>
    <property type="match status" value="1"/>
</dbReference>
<dbReference type="OrthoDB" id="9803916at2"/>
<dbReference type="InterPro" id="IPR001279">
    <property type="entry name" value="Metallo-B-lactamas"/>
</dbReference>
<dbReference type="GO" id="GO:0016787">
    <property type="term" value="F:hydrolase activity"/>
    <property type="evidence" value="ECO:0007669"/>
    <property type="project" value="UniProtKB-KW"/>
</dbReference>
<dbReference type="SMART" id="SM00849">
    <property type="entry name" value="Lactamase_B"/>
    <property type="match status" value="1"/>
</dbReference>
<dbReference type="SUPFAM" id="SSF56281">
    <property type="entry name" value="Metallo-hydrolase/oxidoreductase"/>
    <property type="match status" value="1"/>
</dbReference>
<evidence type="ECO:0000256" key="1">
    <source>
        <dbReference type="ARBA" id="ARBA00022801"/>
    </source>
</evidence>
<dbReference type="EMBL" id="ATCL01000012">
    <property type="protein sequence ID" value="ERG68052.1"/>
    <property type="molecule type" value="Genomic_DNA"/>
</dbReference>
<evidence type="ECO:0000259" key="2">
    <source>
        <dbReference type="SMART" id="SM00849"/>
    </source>
</evidence>
<dbReference type="InterPro" id="IPR022712">
    <property type="entry name" value="Beta_Casp"/>
</dbReference>
<sequence>MIRTLEQHLQEAIYLDNRGFKEDARKHYDQLKVNLHRLNTDGLQRVSQFYDKYQEAETVFHAAKLGIEMGGDAKVLVPLYIESWENLDREFEDLEWILKKLNFDHLTREYLLVARHLFVQGKVEKAYIIALEIGEKVERSFRRNPSEYALYVDSVLHLVELEHLFGNQTQARFHVRKLIFLESERLVRVQDITYWASLLDELPGLVKREDWNKLSEEVTGDVALVAHFYNELTQRVLTKATVEQLETARFIDKALEKKRKSYLTLLAKMSGRKDWFKGIYTDRDQVPDDLLTTLLYADYLKAEQPEELTGFWKREFPKHADKAEAINAYWNMSKRTLDERVETNLDDCSITFFGGGQKIGGTSILISVKGHHVLLDAGMHLNEDVYHPDYSLLDEKGLTLDELDALLITHAHMDHTGAIPYVHKQRSDLPIYATNPTVELMKLLLTDAVRINGGADPEMYTEVDVQNTLLSIRPVEFHQSFQVPSGDASWKVTYYPSGHILGAGSIHLEIEGVSILFTGDYSIDEQKTVQGLRLPSDIKVDILITESTYGFLPTNASIERSRQEELFIESVKRTMDKSGSMLIPAFAVGRAQEIILILKDAFKKEKYLPFNLFLDGRVTNVCRIYERYSEQNRYINPSAFSKEDEESLFFGGGVQSAQDIYSNRRDSHFTFDDFMDDYIMPGNNCIVASSGMLTENSASARYAERLIGEAQNTISFTGYMDEESPGHHILQKANSEELENIRMNGQEKEIRAKIESFRLSAHASREQILQLILDVRPKRVFLMHGEHEKRFASTQTIVTGEKIYPSLIELLTPLQDEIEVTPAFNGNEYFLN</sequence>
<evidence type="ECO:0000259" key="3">
    <source>
        <dbReference type="SMART" id="SM01027"/>
    </source>
</evidence>
<dbReference type="InterPro" id="IPR036866">
    <property type="entry name" value="RibonucZ/Hydroxyglut_hydro"/>
</dbReference>
<dbReference type="Proteomes" id="UP000016464">
    <property type="component" value="Unassembled WGS sequence"/>
</dbReference>
<dbReference type="Gene3D" id="3.40.50.10890">
    <property type="match status" value="1"/>
</dbReference>
<accession>U1M065</accession>
<feature type="domain" description="Metallo-beta-lactamase" evidence="2">
    <location>
        <begin position="360"/>
        <end position="571"/>
    </location>
</feature>
<dbReference type="AlphaFoldDB" id="U1M065"/>
<dbReference type="InterPro" id="IPR050698">
    <property type="entry name" value="MBL"/>
</dbReference>
<dbReference type="RefSeq" id="WP_021065812.1">
    <property type="nucleotide sequence ID" value="NZ_ATCL01000012.1"/>
</dbReference>
<keyword evidence="1" id="KW-0378">Hydrolase</keyword>
<evidence type="ECO:0008006" key="6">
    <source>
        <dbReference type="Google" id="ProtNLM"/>
    </source>
</evidence>
<dbReference type="SMART" id="SM01027">
    <property type="entry name" value="Beta-Casp"/>
    <property type="match status" value="1"/>
</dbReference>
<dbReference type="PANTHER" id="PTHR11203">
    <property type="entry name" value="CLEAVAGE AND POLYADENYLATION SPECIFICITY FACTOR FAMILY MEMBER"/>
    <property type="match status" value="1"/>
</dbReference>
<evidence type="ECO:0000313" key="5">
    <source>
        <dbReference type="Proteomes" id="UP000016464"/>
    </source>
</evidence>
<dbReference type="Pfam" id="PF07521">
    <property type="entry name" value="RMMBL"/>
    <property type="match status" value="1"/>
</dbReference>
<dbReference type="eggNOG" id="COG1236">
    <property type="taxonomic scope" value="Bacteria"/>
</dbReference>
<protein>
    <recommendedName>
        <fullName evidence="6">Beta-lactamase</fullName>
    </recommendedName>
</protein>
<organism evidence="4 5">
    <name type="scientific">Exiguobacterium chiriqhucha RW-2</name>
    <dbReference type="NCBI Taxonomy" id="1345023"/>
    <lineage>
        <taxon>Bacteria</taxon>
        <taxon>Bacillati</taxon>
        <taxon>Bacillota</taxon>
        <taxon>Bacilli</taxon>
        <taxon>Bacillales</taxon>
        <taxon>Bacillales Family XII. Incertae Sedis</taxon>
        <taxon>Exiguobacterium</taxon>
    </lineage>
</organism>
<dbReference type="InterPro" id="IPR011108">
    <property type="entry name" value="RMMBL"/>
</dbReference>
<proteinExistence type="predicted"/>
<feature type="domain" description="Beta-Casp" evidence="3">
    <location>
        <begin position="591"/>
        <end position="729"/>
    </location>
</feature>
<evidence type="ECO:0000313" key="4">
    <source>
        <dbReference type="EMBL" id="ERG68052.1"/>
    </source>
</evidence>
<comment type="caution">
    <text evidence="4">The sequence shown here is derived from an EMBL/GenBank/DDBJ whole genome shotgun (WGS) entry which is preliminary data.</text>
</comment>
<gene>
    <name evidence="4" type="ORF">M467_12250</name>
</gene>
<dbReference type="CDD" id="cd16295">
    <property type="entry name" value="TTHA0252-CPSF-like_MBL-fold"/>
    <property type="match status" value="1"/>
</dbReference>